<name>A0A815WFN1_9BILA</name>
<protein>
    <recommendedName>
        <fullName evidence="1">TIR domain-containing protein</fullName>
    </recommendedName>
</protein>
<evidence type="ECO:0000313" key="2">
    <source>
        <dbReference type="EMBL" id="CAF1542930.1"/>
    </source>
</evidence>
<reference evidence="2" key="1">
    <citation type="submission" date="2021-02" db="EMBL/GenBank/DDBJ databases">
        <authorList>
            <person name="Nowell W R."/>
        </authorList>
    </citation>
    <scope>NUCLEOTIDE SEQUENCE</scope>
</reference>
<dbReference type="PROSITE" id="PS50104">
    <property type="entry name" value="TIR"/>
    <property type="match status" value="1"/>
</dbReference>
<proteinExistence type="predicted"/>
<feature type="non-terminal residue" evidence="2">
    <location>
        <position position="1"/>
    </location>
</feature>
<gene>
    <name evidence="2" type="ORF">GPM918_LOCUS38736</name>
    <name evidence="3" type="ORF">SRO942_LOCUS39579</name>
</gene>
<evidence type="ECO:0000313" key="3">
    <source>
        <dbReference type="EMBL" id="CAF4403402.1"/>
    </source>
</evidence>
<dbReference type="InterPro" id="IPR000157">
    <property type="entry name" value="TIR_dom"/>
</dbReference>
<dbReference type="InterPro" id="IPR035897">
    <property type="entry name" value="Toll_tir_struct_dom_sf"/>
</dbReference>
<dbReference type="EMBL" id="CAJNOQ010026091">
    <property type="protein sequence ID" value="CAF1542930.1"/>
    <property type="molecule type" value="Genomic_DNA"/>
</dbReference>
<feature type="domain" description="TIR" evidence="1">
    <location>
        <begin position="237"/>
        <end position="357"/>
    </location>
</feature>
<evidence type="ECO:0000313" key="4">
    <source>
        <dbReference type="Proteomes" id="UP000663829"/>
    </source>
</evidence>
<sequence>MVNDRCCLWNERVTTDIVVNLVSPGLPLLHSLTPDQTICSNIKSRKNARNVILRLCNKTIKKVQFRARALSISISNNVSNLPERKAVASMYIDRISELVTNISQHDQNVPLDSVVLHLKVIVKDDEIKTEIIKGNGIPVLIVCAFQPQFHVETVQQPSLEILRAVSFETEAASIIKEQEKFIQLLNDIVLANVFPQRIPADGILFNLAEHEATMIKDQTKASCVHKRMLVGPVATAFEYDIMISYCHKNRELCHKIYECLNVETCYKVWIDKERMYGSLMARMAEGVEKSEIVLICMSSSYKESDNCKSEAIYAKKRHRYLIPLIVEPKYNPSGWLGVYRDDLLYIDFTKTNFDVAFEELTAQLKRYRDRKK</sequence>
<dbReference type="InterPro" id="IPR011989">
    <property type="entry name" value="ARM-like"/>
</dbReference>
<comment type="caution">
    <text evidence="2">The sequence shown here is derived from an EMBL/GenBank/DDBJ whole genome shotgun (WGS) entry which is preliminary data.</text>
</comment>
<accession>A0A815WFN1</accession>
<dbReference type="PANTHER" id="PTHR46270">
    <property type="entry name" value="ARMADILLO-TYPE FOLD-RELATED"/>
    <property type="match status" value="1"/>
</dbReference>
<dbReference type="Proteomes" id="UP000681722">
    <property type="component" value="Unassembled WGS sequence"/>
</dbReference>
<dbReference type="Gene3D" id="1.25.10.10">
    <property type="entry name" value="Leucine-rich Repeat Variant"/>
    <property type="match status" value="1"/>
</dbReference>
<dbReference type="Pfam" id="PF13676">
    <property type="entry name" value="TIR_2"/>
    <property type="match status" value="1"/>
</dbReference>
<organism evidence="2 4">
    <name type="scientific">Didymodactylos carnosus</name>
    <dbReference type="NCBI Taxonomy" id="1234261"/>
    <lineage>
        <taxon>Eukaryota</taxon>
        <taxon>Metazoa</taxon>
        <taxon>Spiralia</taxon>
        <taxon>Gnathifera</taxon>
        <taxon>Rotifera</taxon>
        <taxon>Eurotatoria</taxon>
        <taxon>Bdelloidea</taxon>
        <taxon>Philodinida</taxon>
        <taxon>Philodinidae</taxon>
        <taxon>Didymodactylos</taxon>
    </lineage>
</organism>
<dbReference type="AlphaFoldDB" id="A0A815WFN1"/>
<dbReference type="OrthoDB" id="9978456at2759"/>
<dbReference type="Proteomes" id="UP000663829">
    <property type="component" value="Unassembled WGS sequence"/>
</dbReference>
<dbReference type="SUPFAM" id="SSF52200">
    <property type="entry name" value="Toll/Interleukin receptor TIR domain"/>
    <property type="match status" value="1"/>
</dbReference>
<dbReference type="EMBL" id="CAJOBC010091736">
    <property type="protein sequence ID" value="CAF4403402.1"/>
    <property type="molecule type" value="Genomic_DNA"/>
</dbReference>
<dbReference type="GO" id="GO:0007165">
    <property type="term" value="P:signal transduction"/>
    <property type="evidence" value="ECO:0007669"/>
    <property type="project" value="InterPro"/>
</dbReference>
<keyword evidence="4" id="KW-1185">Reference proteome</keyword>
<dbReference type="PANTHER" id="PTHR46270:SF2">
    <property type="entry name" value="TIR DOMAIN-CONTAINING PROTEIN"/>
    <property type="match status" value="1"/>
</dbReference>
<evidence type="ECO:0000259" key="1">
    <source>
        <dbReference type="PROSITE" id="PS50104"/>
    </source>
</evidence>
<dbReference type="Gene3D" id="3.40.50.10140">
    <property type="entry name" value="Toll/interleukin-1 receptor homology (TIR) domain"/>
    <property type="match status" value="1"/>
</dbReference>